<feature type="transmembrane region" description="Helical" evidence="5">
    <location>
        <begin position="240"/>
        <end position="262"/>
    </location>
</feature>
<comment type="subcellular location">
    <subcellularLocation>
        <location evidence="1">Membrane</location>
        <topology evidence="1">Multi-pass membrane protein</topology>
    </subcellularLocation>
</comment>
<feature type="transmembrane region" description="Helical" evidence="5">
    <location>
        <begin position="175"/>
        <end position="194"/>
    </location>
</feature>
<feature type="transmembrane region" description="Helical" evidence="5">
    <location>
        <begin position="210"/>
        <end position="233"/>
    </location>
</feature>
<evidence type="ECO:0000256" key="5">
    <source>
        <dbReference type="SAM" id="Phobius"/>
    </source>
</evidence>
<dbReference type="PANTHER" id="PTHR10846">
    <property type="entry name" value="SODIUM/POTASSIUM/CALCIUM EXCHANGER"/>
    <property type="match status" value="1"/>
</dbReference>
<evidence type="ECO:0000256" key="4">
    <source>
        <dbReference type="ARBA" id="ARBA00023136"/>
    </source>
</evidence>
<evidence type="ECO:0000313" key="8">
    <source>
        <dbReference type="Proteomes" id="UP000662373"/>
    </source>
</evidence>
<feature type="transmembrane region" description="Helical" evidence="5">
    <location>
        <begin position="299"/>
        <end position="318"/>
    </location>
</feature>
<dbReference type="AlphaFoldDB" id="A0A934KU52"/>
<dbReference type="InterPro" id="IPR004481">
    <property type="entry name" value="K/Na/Ca-exchanger"/>
</dbReference>
<dbReference type="EMBL" id="JAEHJZ010000018">
    <property type="protein sequence ID" value="MBJ7880722.1"/>
    <property type="molecule type" value="Genomic_DNA"/>
</dbReference>
<dbReference type="Proteomes" id="UP000662373">
    <property type="component" value="Unassembled WGS sequence"/>
</dbReference>
<keyword evidence="4 5" id="KW-0472">Membrane</keyword>
<evidence type="ECO:0000256" key="2">
    <source>
        <dbReference type="ARBA" id="ARBA00022692"/>
    </source>
</evidence>
<accession>A0A934KU52</accession>
<reference evidence="7 8" key="1">
    <citation type="submission" date="2020-09" db="EMBL/GenBank/DDBJ databases">
        <title>Draft genome of Gelidibacter salicanalis PAMC21136.</title>
        <authorList>
            <person name="Park H."/>
        </authorList>
    </citation>
    <scope>NUCLEOTIDE SEQUENCE [LARGE SCALE GENOMIC DNA]</scope>
    <source>
        <strain evidence="7 8">PAMC21136</strain>
    </source>
</reference>
<dbReference type="GO" id="GO:0005262">
    <property type="term" value="F:calcium channel activity"/>
    <property type="evidence" value="ECO:0007669"/>
    <property type="project" value="TreeGrafter"/>
</dbReference>
<sequence>MVITITLFVLGFALLIKGADILVKGASSIAKTFGWSDLVIGLTIVSFGTSMPELIVNIMASIEGSAGIAVGNILGSNISNILLIIGISAIIYPLPLKNSTVFSEIPFSIAAILLVGFLVNSELPFDTVKHELSFWDGILLLFFFLLFMAYIFKLSKEKDITISTDDIIRYSTNKSILYIVLGCLGLFFGGKWIVDGAIVFAKMYGLSESFIGLTIVAVGTSLPELATSAVAAYRKNTDIAIGNVVGSNIFNLLWILGISSLIKPLPFAAENNTDILTVLLASSFLIIALVIGKKNHIDRWNGMFFIITYAMYITYLIIKQ</sequence>
<feature type="transmembrane region" description="Helical" evidence="5">
    <location>
        <begin position="101"/>
        <end position="120"/>
    </location>
</feature>
<evidence type="ECO:0000256" key="3">
    <source>
        <dbReference type="ARBA" id="ARBA00022989"/>
    </source>
</evidence>
<proteinExistence type="predicted"/>
<keyword evidence="8" id="KW-1185">Reference proteome</keyword>
<organism evidence="7 8">
    <name type="scientific">Gelidibacter salicanalis</name>
    <dbReference type="NCBI Taxonomy" id="291193"/>
    <lineage>
        <taxon>Bacteria</taxon>
        <taxon>Pseudomonadati</taxon>
        <taxon>Bacteroidota</taxon>
        <taxon>Flavobacteriia</taxon>
        <taxon>Flavobacteriales</taxon>
        <taxon>Flavobacteriaceae</taxon>
        <taxon>Gelidibacter</taxon>
    </lineage>
</organism>
<evidence type="ECO:0000259" key="6">
    <source>
        <dbReference type="Pfam" id="PF01699"/>
    </source>
</evidence>
<evidence type="ECO:0000256" key="1">
    <source>
        <dbReference type="ARBA" id="ARBA00004141"/>
    </source>
</evidence>
<comment type="caution">
    <text evidence="7">The sequence shown here is derived from an EMBL/GenBank/DDBJ whole genome shotgun (WGS) entry which is preliminary data.</text>
</comment>
<name>A0A934KU52_9FLAO</name>
<feature type="transmembrane region" description="Helical" evidence="5">
    <location>
        <begin position="274"/>
        <end position="292"/>
    </location>
</feature>
<feature type="transmembrane region" description="Helical" evidence="5">
    <location>
        <begin position="132"/>
        <end position="154"/>
    </location>
</feature>
<protein>
    <submittedName>
        <fullName evidence="7">Calcium/sodium antiporter</fullName>
    </submittedName>
</protein>
<keyword evidence="2 5" id="KW-0812">Transmembrane</keyword>
<dbReference type="NCBIfam" id="TIGR00367">
    <property type="entry name" value="calcium/sodium antiporter"/>
    <property type="match status" value="1"/>
</dbReference>
<gene>
    <name evidence="7" type="ORF">JEM65_08690</name>
</gene>
<dbReference type="GO" id="GO:0006874">
    <property type="term" value="P:intracellular calcium ion homeostasis"/>
    <property type="evidence" value="ECO:0007669"/>
    <property type="project" value="TreeGrafter"/>
</dbReference>
<dbReference type="RefSeq" id="WP_199598585.1">
    <property type="nucleotide sequence ID" value="NZ_JAEHJZ010000018.1"/>
</dbReference>
<dbReference type="PANTHER" id="PTHR10846:SF8">
    <property type="entry name" value="INNER MEMBRANE PROTEIN YRBG"/>
    <property type="match status" value="1"/>
</dbReference>
<dbReference type="InterPro" id="IPR044880">
    <property type="entry name" value="NCX_ion-bd_dom_sf"/>
</dbReference>
<dbReference type="GO" id="GO:0008273">
    <property type="term" value="F:calcium, potassium:sodium antiporter activity"/>
    <property type="evidence" value="ECO:0007669"/>
    <property type="project" value="TreeGrafter"/>
</dbReference>
<feature type="transmembrane region" description="Helical" evidence="5">
    <location>
        <begin position="77"/>
        <end position="94"/>
    </location>
</feature>
<dbReference type="Gene3D" id="1.20.1420.30">
    <property type="entry name" value="NCX, central ion-binding region"/>
    <property type="match status" value="1"/>
</dbReference>
<dbReference type="Gene3D" id="6.10.280.80">
    <property type="entry name" value="NCX, peripheral helical region"/>
    <property type="match status" value="1"/>
</dbReference>
<evidence type="ECO:0000313" key="7">
    <source>
        <dbReference type="EMBL" id="MBJ7880722.1"/>
    </source>
</evidence>
<feature type="domain" description="Sodium/calcium exchanger membrane region" evidence="6">
    <location>
        <begin position="5"/>
        <end position="152"/>
    </location>
</feature>
<dbReference type="Pfam" id="PF01699">
    <property type="entry name" value="Na_Ca_ex"/>
    <property type="match status" value="2"/>
</dbReference>
<keyword evidence="3 5" id="KW-1133">Transmembrane helix</keyword>
<dbReference type="GO" id="GO:0005886">
    <property type="term" value="C:plasma membrane"/>
    <property type="evidence" value="ECO:0007669"/>
    <property type="project" value="TreeGrafter"/>
</dbReference>
<feature type="domain" description="Sodium/calcium exchanger membrane region" evidence="6">
    <location>
        <begin position="175"/>
        <end position="317"/>
    </location>
</feature>
<dbReference type="InterPro" id="IPR004837">
    <property type="entry name" value="NaCa_Exmemb"/>
</dbReference>